<gene>
    <name evidence="1" type="ORF">SCF082_LOCUS28144</name>
</gene>
<protein>
    <submittedName>
        <fullName evidence="1">Uncharacterized protein</fullName>
    </submittedName>
</protein>
<sequence length="214" mass="24422">MAHKVHAEDVVGWYDFSWAEGSFPVCFRPGGAFYCPKFPQGATWNLDGSVVKIDWKRFGKFELKFEAKSKSMSGRSNSPDHSWRSATWMGPLSPEEQLLLGHGGGSEWVFVWQRGKFPVKFKADGRNRFKCEFFPAHAHWSLEGKTLRIDWCDYGTYELVVNVTECSMEGCLVGGDPEKDWRKAKFMNHLAISQCKCTEEVVLCELFEPLCTIS</sequence>
<keyword evidence="2" id="KW-1185">Reference proteome</keyword>
<evidence type="ECO:0000313" key="1">
    <source>
        <dbReference type="EMBL" id="CAK9051243.1"/>
    </source>
</evidence>
<dbReference type="EMBL" id="CAXAMM010022113">
    <property type="protein sequence ID" value="CAK9051243.1"/>
    <property type="molecule type" value="Genomic_DNA"/>
</dbReference>
<comment type="caution">
    <text evidence="1">The sequence shown here is derived from an EMBL/GenBank/DDBJ whole genome shotgun (WGS) entry which is preliminary data.</text>
</comment>
<evidence type="ECO:0000313" key="2">
    <source>
        <dbReference type="Proteomes" id="UP001642464"/>
    </source>
</evidence>
<accession>A0ABP0MJD2</accession>
<organism evidence="1 2">
    <name type="scientific">Durusdinium trenchii</name>
    <dbReference type="NCBI Taxonomy" id="1381693"/>
    <lineage>
        <taxon>Eukaryota</taxon>
        <taxon>Sar</taxon>
        <taxon>Alveolata</taxon>
        <taxon>Dinophyceae</taxon>
        <taxon>Suessiales</taxon>
        <taxon>Symbiodiniaceae</taxon>
        <taxon>Durusdinium</taxon>
    </lineage>
</organism>
<dbReference type="Proteomes" id="UP001642464">
    <property type="component" value="Unassembled WGS sequence"/>
</dbReference>
<proteinExistence type="predicted"/>
<name>A0ABP0MJD2_9DINO</name>
<reference evidence="1 2" key="1">
    <citation type="submission" date="2024-02" db="EMBL/GenBank/DDBJ databases">
        <authorList>
            <person name="Chen Y."/>
            <person name="Shah S."/>
            <person name="Dougan E. K."/>
            <person name="Thang M."/>
            <person name="Chan C."/>
        </authorList>
    </citation>
    <scope>NUCLEOTIDE SEQUENCE [LARGE SCALE GENOMIC DNA]</scope>
</reference>